<dbReference type="PANTHER" id="PTHR34292:SF1">
    <property type="entry name" value="OUTER SPORE WALL PROTEIN RRT8"/>
    <property type="match status" value="1"/>
</dbReference>
<dbReference type="GO" id="GO:0005628">
    <property type="term" value="C:prospore membrane"/>
    <property type="evidence" value="ECO:0007669"/>
    <property type="project" value="TreeGrafter"/>
</dbReference>
<feature type="transmembrane region" description="Helical" evidence="1">
    <location>
        <begin position="190"/>
        <end position="213"/>
    </location>
</feature>
<evidence type="ECO:0000313" key="2">
    <source>
        <dbReference type="EMBL" id="KAF2711701.1"/>
    </source>
</evidence>
<feature type="transmembrane region" description="Helical" evidence="1">
    <location>
        <begin position="71"/>
        <end position="91"/>
    </location>
</feature>
<feature type="transmembrane region" description="Helical" evidence="1">
    <location>
        <begin position="250"/>
        <end position="277"/>
    </location>
</feature>
<reference evidence="2" key="1">
    <citation type="journal article" date="2020" name="Stud. Mycol.">
        <title>101 Dothideomycetes genomes: a test case for predicting lifestyles and emergence of pathogens.</title>
        <authorList>
            <person name="Haridas S."/>
            <person name="Albert R."/>
            <person name="Binder M."/>
            <person name="Bloem J."/>
            <person name="Labutti K."/>
            <person name="Salamov A."/>
            <person name="Andreopoulos B."/>
            <person name="Baker S."/>
            <person name="Barry K."/>
            <person name="Bills G."/>
            <person name="Bluhm B."/>
            <person name="Cannon C."/>
            <person name="Castanera R."/>
            <person name="Culley D."/>
            <person name="Daum C."/>
            <person name="Ezra D."/>
            <person name="Gonzalez J."/>
            <person name="Henrissat B."/>
            <person name="Kuo A."/>
            <person name="Liang C."/>
            <person name="Lipzen A."/>
            <person name="Lutzoni F."/>
            <person name="Magnuson J."/>
            <person name="Mondo S."/>
            <person name="Nolan M."/>
            <person name="Ohm R."/>
            <person name="Pangilinan J."/>
            <person name="Park H.-J."/>
            <person name="Ramirez L."/>
            <person name="Alfaro M."/>
            <person name="Sun H."/>
            <person name="Tritt A."/>
            <person name="Yoshinaga Y."/>
            <person name="Zwiers L.-H."/>
            <person name="Turgeon B."/>
            <person name="Goodwin S."/>
            <person name="Spatafora J."/>
            <person name="Crous P."/>
            <person name="Grigoriev I."/>
        </authorList>
    </citation>
    <scope>NUCLEOTIDE SEQUENCE</scope>
    <source>
        <strain evidence="2">CBS 279.74</strain>
    </source>
</reference>
<proteinExistence type="predicted"/>
<keyword evidence="1" id="KW-1133">Transmembrane helix</keyword>
<dbReference type="GO" id="GO:0005811">
    <property type="term" value="C:lipid droplet"/>
    <property type="evidence" value="ECO:0007669"/>
    <property type="project" value="TreeGrafter"/>
</dbReference>
<evidence type="ECO:0000256" key="1">
    <source>
        <dbReference type="SAM" id="Phobius"/>
    </source>
</evidence>
<keyword evidence="1" id="KW-0812">Transmembrane</keyword>
<evidence type="ECO:0000313" key="3">
    <source>
        <dbReference type="Proteomes" id="UP000799428"/>
    </source>
</evidence>
<dbReference type="Proteomes" id="UP000799428">
    <property type="component" value="Unassembled WGS sequence"/>
</dbReference>
<keyword evidence="1" id="KW-0472">Membrane</keyword>
<keyword evidence="3" id="KW-1185">Reference proteome</keyword>
<gene>
    <name evidence="2" type="ORF">K504DRAFT_402974</name>
</gene>
<dbReference type="AlphaFoldDB" id="A0A6G1KH16"/>
<dbReference type="OrthoDB" id="2107885at2759"/>
<organism evidence="2 3">
    <name type="scientific">Pleomassaria siparia CBS 279.74</name>
    <dbReference type="NCBI Taxonomy" id="1314801"/>
    <lineage>
        <taxon>Eukaryota</taxon>
        <taxon>Fungi</taxon>
        <taxon>Dikarya</taxon>
        <taxon>Ascomycota</taxon>
        <taxon>Pezizomycotina</taxon>
        <taxon>Dothideomycetes</taxon>
        <taxon>Pleosporomycetidae</taxon>
        <taxon>Pleosporales</taxon>
        <taxon>Pleomassariaceae</taxon>
        <taxon>Pleomassaria</taxon>
    </lineage>
</organism>
<name>A0A6G1KH16_9PLEO</name>
<dbReference type="PANTHER" id="PTHR34292">
    <property type="entry name" value="OUTER SPORE WALL PROTEIN LDS1"/>
    <property type="match status" value="1"/>
</dbReference>
<dbReference type="GO" id="GO:0005619">
    <property type="term" value="C:ascospore wall"/>
    <property type="evidence" value="ECO:0007669"/>
    <property type="project" value="TreeGrafter"/>
</dbReference>
<feature type="transmembrane region" description="Helical" evidence="1">
    <location>
        <begin position="111"/>
        <end position="131"/>
    </location>
</feature>
<protein>
    <recommendedName>
        <fullName evidence="4">EI24-domain-containing protein</fullName>
    </recommendedName>
</protein>
<dbReference type="InterPro" id="IPR052786">
    <property type="entry name" value="Spore_wall_assembly"/>
</dbReference>
<accession>A0A6G1KH16</accession>
<dbReference type="EMBL" id="MU005767">
    <property type="protein sequence ID" value="KAF2711701.1"/>
    <property type="molecule type" value="Genomic_DNA"/>
</dbReference>
<evidence type="ECO:0008006" key="4">
    <source>
        <dbReference type="Google" id="ProtNLM"/>
    </source>
</evidence>
<sequence length="306" mass="34911">MHAATVPALAARAHFLHTTHIFDMSNSPLGTVWQVVIYPSLDCFYAALYPFKGIFFFIGHPFLYPLARARLIPAFLLSAFVLLNLFFWTYLPQVAFLSLFHHNGSAWVNGTFLVLGEGTAIMALLFEAFLVDESQVDIFDAVLVYKGYEDLVKPFRPVSEDSLNNPVQRLGKPIRSSVYGPFSFRQIAEFVVLLPLNFVPYVGVPLFLALTGYRAGPLQHWRYFKLLDFDRKRRNAFAKKRQWQYTWYGAVYLLLQLVPVLSMLFLLTAAVSSALWAADLETRRRQQEARVVPVPEYSDDPAENSV</sequence>